<dbReference type="InParanoid" id="A0A3N4L7M6"/>
<proteinExistence type="predicted"/>
<dbReference type="EMBL" id="ML121604">
    <property type="protein sequence ID" value="RPB18900.1"/>
    <property type="molecule type" value="Genomic_DNA"/>
</dbReference>
<accession>A0A3N4L7M6</accession>
<dbReference type="Proteomes" id="UP000267821">
    <property type="component" value="Unassembled WGS sequence"/>
</dbReference>
<dbReference type="OrthoDB" id="10393233at2759"/>
<evidence type="ECO:0000313" key="1">
    <source>
        <dbReference type="EMBL" id="RPB18900.1"/>
    </source>
</evidence>
<sequence length="127" mass="13966">MLTLDESATDELQDDVSVLDQGVDKATNMWLEFDEDLVVHDKDPAVVSLSAIIEENLQKLTSPPADNTTDLPSIEALSAPPIPTLAEALNQLDDLNRFFQSMYVSALAFPHTPTQLSIQNLVDLTRT</sequence>
<keyword evidence="2" id="KW-1185">Reference proteome</keyword>
<organism evidence="1 2">
    <name type="scientific">Terfezia boudieri ATCC MYA-4762</name>
    <dbReference type="NCBI Taxonomy" id="1051890"/>
    <lineage>
        <taxon>Eukaryota</taxon>
        <taxon>Fungi</taxon>
        <taxon>Dikarya</taxon>
        <taxon>Ascomycota</taxon>
        <taxon>Pezizomycotina</taxon>
        <taxon>Pezizomycetes</taxon>
        <taxon>Pezizales</taxon>
        <taxon>Pezizaceae</taxon>
        <taxon>Terfezia</taxon>
    </lineage>
</organism>
<name>A0A3N4L7M6_9PEZI</name>
<protein>
    <submittedName>
        <fullName evidence="1">Uncharacterized protein</fullName>
    </submittedName>
</protein>
<dbReference type="AlphaFoldDB" id="A0A3N4L7M6"/>
<evidence type="ECO:0000313" key="2">
    <source>
        <dbReference type="Proteomes" id="UP000267821"/>
    </source>
</evidence>
<gene>
    <name evidence="1" type="ORF">L211DRAFT_853663</name>
</gene>
<reference evidence="1 2" key="1">
    <citation type="journal article" date="2018" name="Nat. Ecol. Evol.">
        <title>Pezizomycetes genomes reveal the molecular basis of ectomycorrhizal truffle lifestyle.</title>
        <authorList>
            <person name="Murat C."/>
            <person name="Payen T."/>
            <person name="Noel B."/>
            <person name="Kuo A."/>
            <person name="Morin E."/>
            <person name="Chen J."/>
            <person name="Kohler A."/>
            <person name="Krizsan K."/>
            <person name="Balestrini R."/>
            <person name="Da Silva C."/>
            <person name="Montanini B."/>
            <person name="Hainaut M."/>
            <person name="Levati E."/>
            <person name="Barry K.W."/>
            <person name="Belfiori B."/>
            <person name="Cichocki N."/>
            <person name="Clum A."/>
            <person name="Dockter R.B."/>
            <person name="Fauchery L."/>
            <person name="Guy J."/>
            <person name="Iotti M."/>
            <person name="Le Tacon F."/>
            <person name="Lindquist E.A."/>
            <person name="Lipzen A."/>
            <person name="Malagnac F."/>
            <person name="Mello A."/>
            <person name="Molinier V."/>
            <person name="Miyauchi S."/>
            <person name="Poulain J."/>
            <person name="Riccioni C."/>
            <person name="Rubini A."/>
            <person name="Sitrit Y."/>
            <person name="Splivallo R."/>
            <person name="Traeger S."/>
            <person name="Wang M."/>
            <person name="Zifcakova L."/>
            <person name="Wipf D."/>
            <person name="Zambonelli A."/>
            <person name="Paolocci F."/>
            <person name="Nowrousian M."/>
            <person name="Ottonello S."/>
            <person name="Baldrian P."/>
            <person name="Spatafora J.W."/>
            <person name="Henrissat B."/>
            <person name="Nagy L.G."/>
            <person name="Aury J.M."/>
            <person name="Wincker P."/>
            <person name="Grigoriev I.V."/>
            <person name="Bonfante P."/>
            <person name="Martin F.M."/>
        </authorList>
    </citation>
    <scope>NUCLEOTIDE SEQUENCE [LARGE SCALE GENOMIC DNA]</scope>
    <source>
        <strain evidence="1 2">ATCC MYA-4762</strain>
    </source>
</reference>